<keyword evidence="7 10" id="KW-0472">Membrane</keyword>
<keyword evidence="6 10" id="KW-1133">Transmembrane helix</keyword>
<feature type="transmembrane region" description="Helical" evidence="10">
    <location>
        <begin position="145"/>
        <end position="165"/>
    </location>
</feature>
<feature type="transmembrane region" description="Helical" evidence="10">
    <location>
        <begin position="186"/>
        <end position="209"/>
    </location>
</feature>
<feature type="transmembrane region" description="Helical" evidence="10">
    <location>
        <begin position="27"/>
        <end position="50"/>
    </location>
</feature>
<dbReference type="Pfam" id="PF02653">
    <property type="entry name" value="BPD_transp_2"/>
    <property type="match status" value="1"/>
</dbReference>
<keyword evidence="4" id="KW-0997">Cell inner membrane</keyword>
<dbReference type="PANTHER" id="PTHR32196:SF71">
    <property type="entry name" value="AUTOINDUCER 2 IMPORT SYSTEM PERMEASE PROTEIN LSRD"/>
    <property type="match status" value="1"/>
</dbReference>
<keyword evidence="3" id="KW-1003">Cell membrane</keyword>
<feature type="transmembrane region" description="Helical" evidence="10">
    <location>
        <begin position="91"/>
        <end position="109"/>
    </location>
</feature>
<proteinExistence type="predicted"/>
<dbReference type="CDD" id="cd06579">
    <property type="entry name" value="TM_PBP1_transp_AraH_like"/>
    <property type="match status" value="1"/>
</dbReference>
<keyword evidence="2" id="KW-0813">Transport</keyword>
<dbReference type="EMBL" id="JBEGDP010000008">
    <property type="protein sequence ID" value="MEQ7847420.1"/>
    <property type="molecule type" value="Genomic_DNA"/>
</dbReference>
<evidence type="ECO:0000313" key="12">
    <source>
        <dbReference type="Proteomes" id="UP001482520"/>
    </source>
</evidence>
<evidence type="ECO:0000256" key="4">
    <source>
        <dbReference type="ARBA" id="ARBA00022519"/>
    </source>
</evidence>
<feature type="transmembrane region" description="Helical" evidence="10">
    <location>
        <begin position="116"/>
        <end position="139"/>
    </location>
</feature>
<feature type="transmembrane region" description="Helical" evidence="10">
    <location>
        <begin position="62"/>
        <end position="85"/>
    </location>
</feature>
<evidence type="ECO:0000256" key="1">
    <source>
        <dbReference type="ARBA" id="ARBA00004651"/>
    </source>
</evidence>
<feature type="region of interest" description="Disordered" evidence="9">
    <location>
        <begin position="354"/>
        <end position="374"/>
    </location>
</feature>
<keyword evidence="12" id="KW-1185">Reference proteome</keyword>
<evidence type="ECO:0000256" key="9">
    <source>
        <dbReference type="SAM" id="MobiDB-lite"/>
    </source>
</evidence>
<evidence type="ECO:0000313" key="11">
    <source>
        <dbReference type="EMBL" id="MEQ7847420.1"/>
    </source>
</evidence>
<dbReference type="Proteomes" id="UP001482520">
    <property type="component" value="Unassembled WGS sequence"/>
</dbReference>
<feature type="transmembrane region" description="Helical" evidence="10">
    <location>
        <begin position="238"/>
        <end position="260"/>
    </location>
</feature>
<protein>
    <recommendedName>
        <fullName evidence="8">Autoinducer 2 import system permease protein LsrD</fullName>
    </recommendedName>
</protein>
<evidence type="ECO:0000256" key="10">
    <source>
        <dbReference type="SAM" id="Phobius"/>
    </source>
</evidence>
<comment type="subcellular location">
    <subcellularLocation>
        <location evidence="1">Cell membrane</location>
        <topology evidence="1">Multi-pass membrane protein</topology>
    </subcellularLocation>
</comment>
<feature type="transmembrane region" description="Helical" evidence="10">
    <location>
        <begin position="272"/>
        <end position="305"/>
    </location>
</feature>
<feature type="compositionally biased region" description="Basic and acidic residues" evidence="9">
    <location>
        <begin position="363"/>
        <end position="374"/>
    </location>
</feature>
<name>A0ABV1NY39_9ACTN</name>
<dbReference type="PANTHER" id="PTHR32196">
    <property type="entry name" value="ABC TRANSPORTER PERMEASE PROTEIN YPHD-RELATED-RELATED"/>
    <property type="match status" value="1"/>
</dbReference>
<evidence type="ECO:0000256" key="5">
    <source>
        <dbReference type="ARBA" id="ARBA00022692"/>
    </source>
</evidence>
<dbReference type="RefSeq" id="WP_251534873.1">
    <property type="nucleotide sequence ID" value="NZ_JBEFCX010000431.1"/>
</dbReference>
<accession>A0ABV1NY39</accession>
<evidence type="ECO:0000256" key="6">
    <source>
        <dbReference type="ARBA" id="ARBA00022989"/>
    </source>
</evidence>
<reference evidence="11 12" key="1">
    <citation type="submission" date="2024-02" db="EMBL/GenBank/DDBJ databases">
        <title>Full genome sequence of Nocardioides kribbensis.</title>
        <authorList>
            <person name="Poletto B.L."/>
            <person name="Silva G."/>
            <person name="Galante D."/>
            <person name="Campos K.R."/>
            <person name="Santos M.B.N."/>
            <person name="Sacchi C.T."/>
        </authorList>
    </citation>
    <scope>NUCLEOTIDE SEQUENCE [LARGE SCALE GENOMIC DNA]</scope>
    <source>
        <strain evidence="11 12">O4R</strain>
    </source>
</reference>
<comment type="caution">
    <text evidence="11">The sequence shown here is derived from an EMBL/GenBank/DDBJ whole genome shotgun (WGS) entry which is preliminary data.</text>
</comment>
<evidence type="ECO:0000256" key="7">
    <source>
        <dbReference type="ARBA" id="ARBA00023136"/>
    </source>
</evidence>
<dbReference type="InterPro" id="IPR001851">
    <property type="entry name" value="ABC_transp_permease"/>
</dbReference>
<feature type="transmembrane region" description="Helical" evidence="10">
    <location>
        <begin position="317"/>
        <end position="344"/>
    </location>
</feature>
<gene>
    <name evidence="11" type="ORF">V6R90_09040</name>
</gene>
<sequence>MSTTTTPGGPALSERETRTYRAYSRPLWMRALLTREFAVIFLLVAVFLYARGSIEFFDGPLTLYYLFLETAPILLIALPMTMVVITGEIDLSVASVVGLSSVLVGILHVDAGLSIPVAGAIAIAVGVVCGAFNGFLVAYVGLPSLAVTIGTLALYRGIAVGLLGTEAKTDFPEKWTDLARERISEGSSYPLVLVPIAVLAVLFVLVLHFTPFGRGVFEIGLNDEAAHFTGVDVARTKFVTFVLAGAISAFAGIYFTLYYGSARGDNATGMELQVIAAVLLGGVSIFGGKGALHGVLAGVLLIGVINSAMRLEGYTVNVINIVIGVLLVLSVISSSLLSWVSALTSGRNTGLLRRRSAATGKRSLPENTHERDAR</sequence>
<evidence type="ECO:0000256" key="8">
    <source>
        <dbReference type="ARBA" id="ARBA00039381"/>
    </source>
</evidence>
<organism evidence="11 12">
    <name type="scientific">Nocardioides kribbensis</name>
    <dbReference type="NCBI Taxonomy" id="305517"/>
    <lineage>
        <taxon>Bacteria</taxon>
        <taxon>Bacillati</taxon>
        <taxon>Actinomycetota</taxon>
        <taxon>Actinomycetes</taxon>
        <taxon>Propionibacteriales</taxon>
        <taxon>Nocardioidaceae</taxon>
        <taxon>Nocardioides</taxon>
    </lineage>
</organism>
<evidence type="ECO:0000256" key="2">
    <source>
        <dbReference type="ARBA" id="ARBA00022448"/>
    </source>
</evidence>
<evidence type="ECO:0000256" key="3">
    <source>
        <dbReference type="ARBA" id="ARBA00022475"/>
    </source>
</evidence>
<keyword evidence="5 10" id="KW-0812">Transmembrane</keyword>